<dbReference type="CDD" id="cd04301">
    <property type="entry name" value="NAT_SF"/>
    <property type="match status" value="1"/>
</dbReference>
<protein>
    <submittedName>
        <fullName evidence="2">GNAT family N-acetyltransferase</fullName>
    </submittedName>
</protein>
<dbReference type="AlphaFoldDB" id="A0A9X5GV78"/>
<dbReference type="InterPro" id="IPR000182">
    <property type="entry name" value="GNAT_dom"/>
</dbReference>
<dbReference type="InterPro" id="IPR016181">
    <property type="entry name" value="Acyl_CoA_acyltransferase"/>
</dbReference>
<dbReference type="Pfam" id="PF00583">
    <property type="entry name" value="Acetyltransf_1"/>
    <property type="match status" value="1"/>
</dbReference>
<dbReference type="SUPFAM" id="SSF55729">
    <property type="entry name" value="Acyl-CoA N-acyltransferases (Nat)"/>
    <property type="match status" value="1"/>
</dbReference>
<organism evidence="2 3">
    <name type="scientific">Parablautia muri</name>
    <dbReference type="NCBI Taxonomy" id="2320879"/>
    <lineage>
        <taxon>Bacteria</taxon>
        <taxon>Bacillati</taxon>
        <taxon>Bacillota</taxon>
        <taxon>Clostridia</taxon>
        <taxon>Lachnospirales</taxon>
        <taxon>Lachnospiraceae</taxon>
        <taxon>Parablautia</taxon>
    </lineage>
</organism>
<dbReference type="InterPro" id="IPR050276">
    <property type="entry name" value="MshD_Acetyltransferase"/>
</dbReference>
<dbReference type="OrthoDB" id="9805924at2"/>
<evidence type="ECO:0000313" key="3">
    <source>
        <dbReference type="Proteomes" id="UP001154420"/>
    </source>
</evidence>
<dbReference type="PROSITE" id="PS51186">
    <property type="entry name" value="GNAT"/>
    <property type="match status" value="1"/>
</dbReference>
<evidence type="ECO:0000313" key="2">
    <source>
        <dbReference type="EMBL" id="NBJ95605.1"/>
    </source>
</evidence>
<dbReference type="Proteomes" id="UP001154420">
    <property type="component" value="Unassembled WGS sequence"/>
</dbReference>
<sequence length="153" mass="18166">MKIHIRNAELDEYQTVEAIMKQVQQMHIDWRPNIYKYNETVLPLELYKQAVNERTFFVAEYDRKVAGILFVIYRHIENPIQVTRNIIFIDSMAVDEKYRGKGIGHAFFDFLKNLKDERGYDGIELQVNTKNKAAYKIYSDYGFTNKSINMELL</sequence>
<dbReference type="GO" id="GO:0016747">
    <property type="term" value="F:acyltransferase activity, transferring groups other than amino-acyl groups"/>
    <property type="evidence" value="ECO:0007669"/>
    <property type="project" value="InterPro"/>
</dbReference>
<name>A0A9X5GV78_9FIRM</name>
<dbReference type="PANTHER" id="PTHR43617:SF34">
    <property type="entry name" value="PUTATIVE-RELATED"/>
    <property type="match status" value="1"/>
</dbReference>
<dbReference type="Gene3D" id="3.40.630.30">
    <property type="match status" value="1"/>
</dbReference>
<reference evidence="2" key="1">
    <citation type="submission" date="2018-09" db="EMBL/GenBank/DDBJ databases">
        <title>Murine metabolic-syndrome-specific gut microbial biobank.</title>
        <authorList>
            <person name="Liu C."/>
        </authorList>
    </citation>
    <scope>NUCLEOTIDE SEQUENCE</scope>
    <source>
        <strain evidence="2">D42-62</strain>
    </source>
</reference>
<keyword evidence="3" id="KW-1185">Reference proteome</keyword>
<dbReference type="PANTHER" id="PTHR43617">
    <property type="entry name" value="L-AMINO ACID N-ACETYLTRANSFERASE"/>
    <property type="match status" value="1"/>
</dbReference>
<accession>A0A9X5GV78</accession>
<dbReference type="EMBL" id="QZDT01000127">
    <property type="protein sequence ID" value="NBJ95605.1"/>
    <property type="molecule type" value="Genomic_DNA"/>
</dbReference>
<feature type="domain" description="N-acetyltransferase" evidence="1">
    <location>
        <begin position="3"/>
        <end position="153"/>
    </location>
</feature>
<proteinExistence type="predicted"/>
<gene>
    <name evidence="2" type="ORF">D5281_24640</name>
</gene>
<evidence type="ECO:0000259" key="1">
    <source>
        <dbReference type="PROSITE" id="PS51186"/>
    </source>
</evidence>
<comment type="caution">
    <text evidence="2">The sequence shown here is derived from an EMBL/GenBank/DDBJ whole genome shotgun (WGS) entry which is preliminary data.</text>
</comment>